<keyword evidence="2" id="KW-0436">Ligase</keyword>
<dbReference type="InterPro" id="IPR025110">
    <property type="entry name" value="AMP-bd_C"/>
</dbReference>
<sequence>GYGMTEAGSVLSMSPSFAKQPLPTKLGSCGNVVRQKDEAAGELPVAFVVPSNGFELTEETVKEFVSKQVVFYKRLHKVYFVHAISKSPAGKILRKDLRAKLAAPTS</sequence>
<reference evidence="4 5" key="1">
    <citation type="journal article" date="2013" name="Proc. Natl. Acad. Sci. U.S.A.">
        <title>Fine-scale variation in meiotic recombination in Mimulus inferred from population shotgun sequencing.</title>
        <authorList>
            <person name="Hellsten U."/>
            <person name="Wright K.M."/>
            <person name="Jenkins J."/>
            <person name="Shu S."/>
            <person name="Yuan Y."/>
            <person name="Wessler S.R."/>
            <person name="Schmutz J."/>
            <person name="Willis J.H."/>
            <person name="Rokhsar D.S."/>
        </authorList>
    </citation>
    <scope>NUCLEOTIDE SEQUENCE [LARGE SCALE GENOMIC DNA]</scope>
    <source>
        <strain evidence="5">cv. DUN x IM62</strain>
    </source>
</reference>
<dbReference type="EMBL" id="KI632289">
    <property type="protein sequence ID" value="EYU19738.1"/>
    <property type="molecule type" value="Genomic_DNA"/>
</dbReference>
<name>A0A022PY09_ERYGU</name>
<evidence type="ECO:0000313" key="4">
    <source>
        <dbReference type="EMBL" id="EYU19738.1"/>
    </source>
</evidence>
<feature type="non-terminal residue" evidence="4">
    <location>
        <position position="1"/>
    </location>
</feature>
<dbReference type="PANTHER" id="PTHR24096">
    <property type="entry name" value="LONG-CHAIN-FATTY-ACID--COA LIGASE"/>
    <property type="match status" value="1"/>
</dbReference>
<dbReference type="STRING" id="4155.A0A022PY09"/>
<evidence type="ECO:0000256" key="1">
    <source>
        <dbReference type="ARBA" id="ARBA00006432"/>
    </source>
</evidence>
<proteinExistence type="inferred from homology"/>
<dbReference type="PANTHER" id="PTHR24096:SF169">
    <property type="entry name" value="4-COUMARATE--COA LIGASE 3"/>
    <property type="match status" value="1"/>
</dbReference>
<comment type="similarity">
    <text evidence="1">Belongs to the ATP-dependent AMP-binding enzyme family.</text>
</comment>
<accession>A0A022PY09</accession>
<dbReference type="Proteomes" id="UP000030748">
    <property type="component" value="Unassembled WGS sequence"/>
</dbReference>
<dbReference type="Gene3D" id="3.30.300.30">
    <property type="match status" value="1"/>
</dbReference>
<evidence type="ECO:0000313" key="5">
    <source>
        <dbReference type="Proteomes" id="UP000030748"/>
    </source>
</evidence>
<evidence type="ECO:0000256" key="2">
    <source>
        <dbReference type="ARBA" id="ARBA00022598"/>
    </source>
</evidence>
<dbReference type="AlphaFoldDB" id="A0A022PY09"/>
<feature type="domain" description="AMP-binding enzyme C-terminal" evidence="3">
    <location>
        <begin position="32"/>
        <end position="91"/>
    </location>
</feature>
<dbReference type="GO" id="GO:0016874">
    <property type="term" value="F:ligase activity"/>
    <property type="evidence" value="ECO:0007669"/>
    <property type="project" value="UniProtKB-KW"/>
</dbReference>
<dbReference type="InterPro" id="IPR045851">
    <property type="entry name" value="AMP-bd_C_sf"/>
</dbReference>
<dbReference type="Pfam" id="PF13193">
    <property type="entry name" value="AMP-binding_C"/>
    <property type="match status" value="1"/>
</dbReference>
<organism evidence="4 5">
    <name type="scientific">Erythranthe guttata</name>
    <name type="common">Yellow monkey flower</name>
    <name type="synonym">Mimulus guttatus</name>
    <dbReference type="NCBI Taxonomy" id="4155"/>
    <lineage>
        <taxon>Eukaryota</taxon>
        <taxon>Viridiplantae</taxon>
        <taxon>Streptophyta</taxon>
        <taxon>Embryophyta</taxon>
        <taxon>Tracheophyta</taxon>
        <taxon>Spermatophyta</taxon>
        <taxon>Magnoliopsida</taxon>
        <taxon>eudicotyledons</taxon>
        <taxon>Gunneridae</taxon>
        <taxon>Pentapetalae</taxon>
        <taxon>asterids</taxon>
        <taxon>lamiids</taxon>
        <taxon>Lamiales</taxon>
        <taxon>Phrymaceae</taxon>
        <taxon>Erythranthe</taxon>
    </lineage>
</organism>
<keyword evidence="5" id="KW-1185">Reference proteome</keyword>
<protein>
    <recommendedName>
        <fullName evidence="3">AMP-binding enzyme C-terminal domain-containing protein</fullName>
    </recommendedName>
</protein>
<evidence type="ECO:0000259" key="3">
    <source>
        <dbReference type="Pfam" id="PF13193"/>
    </source>
</evidence>
<gene>
    <name evidence="4" type="ORF">MIMGU_mgv1a017692mg</name>
</gene>
<dbReference type="SUPFAM" id="SSF56801">
    <property type="entry name" value="Acetyl-CoA synthetase-like"/>
    <property type="match status" value="1"/>
</dbReference>